<organism evidence="2 3">
    <name type="scientific">Salmonella enterica I</name>
    <dbReference type="NCBI Taxonomy" id="59201"/>
    <lineage>
        <taxon>Bacteria</taxon>
        <taxon>Pseudomonadati</taxon>
        <taxon>Pseudomonadota</taxon>
        <taxon>Gammaproteobacteria</taxon>
        <taxon>Enterobacterales</taxon>
        <taxon>Enterobacteriaceae</taxon>
        <taxon>Salmonella</taxon>
    </lineage>
</organism>
<protein>
    <submittedName>
        <fullName evidence="2">Uncharacterized protein</fullName>
    </submittedName>
</protein>
<sequence>MSLGPGIRPGYGGEQVKAGGGLTYPAIDRPNTMRPSERISRNSARPVVLFPDPDSPTKTQRFAWMQGETDIVNHHIMIHDALQNAFADREGDAQPVHLQQRRLPGGERNRIACGFAVE</sequence>
<evidence type="ECO:0000256" key="1">
    <source>
        <dbReference type="SAM" id="MobiDB-lite"/>
    </source>
</evidence>
<gene>
    <name evidence="2" type="ORF">NCTC8261_02545</name>
</gene>
<dbReference type="Proteomes" id="UP000254712">
    <property type="component" value="Unassembled WGS sequence"/>
</dbReference>
<accession>A0A379WQI2</accession>
<dbReference type="EMBL" id="UGXT01000002">
    <property type="protein sequence ID" value="SUH36293.1"/>
    <property type="molecule type" value="Genomic_DNA"/>
</dbReference>
<feature type="compositionally biased region" description="Gly residues" evidence="1">
    <location>
        <begin position="7"/>
        <end position="22"/>
    </location>
</feature>
<feature type="region of interest" description="Disordered" evidence="1">
    <location>
        <begin position="1"/>
        <end position="57"/>
    </location>
</feature>
<proteinExistence type="predicted"/>
<reference evidence="2 3" key="1">
    <citation type="submission" date="2018-06" db="EMBL/GenBank/DDBJ databases">
        <authorList>
            <consortium name="Pathogen Informatics"/>
            <person name="Doyle S."/>
        </authorList>
    </citation>
    <scope>NUCLEOTIDE SEQUENCE [LARGE SCALE GENOMIC DNA]</scope>
    <source>
        <strain evidence="2 3">NCTC8261</strain>
    </source>
</reference>
<evidence type="ECO:0000313" key="3">
    <source>
        <dbReference type="Proteomes" id="UP000254712"/>
    </source>
</evidence>
<evidence type="ECO:0000313" key="2">
    <source>
        <dbReference type="EMBL" id="SUH36293.1"/>
    </source>
</evidence>
<dbReference type="AlphaFoldDB" id="A0A379WQI2"/>
<name>A0A379WQI2_SALET</name>